<dbReference type="Gene3D" id="1.10.10.60">
    <property type="entry name" value="Homeodomain-like"/>
    <property type="match status" value="1"/>
</dbReference>
<dbReference type="Pfam" id="PF00158">
    <property type="entry name" value="Sigma54_activat"/>
    <property type="match status" value="1"/>
</dbReference>
<dbReference type="CDD" id="cd00156">
    <property type="entry name" value="REC"/>
    <property type="match status" value="1"/>
</dbReference>
<keyword evidence="9" id="KW-1185">Reference proteome</keyword>
<dbReference type="GO" id="GO:0005524">
    <property type="term" value="F:ATP binding"/>
    <property type="evidence" value="ECO:0007669"/>
    <property type="project" value="UniProtKB-KW"/>
</dbReference>
<dbReference type="AlphaFoldDB" id="A0A1H2VQC2"/>
<evidence type="ECO:0000313" key="9">
    <source>
        <dbReference type="Proteomes" id="UP000198816"/>
    </source>
</evidence>
<dbReference type="Gene3D" id="3.40.50.300">
    <property type="entry name" value="P-loop containing nucleotide triphosphate hydrolases"/>
    <property type="match status" value="1"/>
</dbReference>
<dbReference type="FunFam" id="3.40.50.300:FF:000006">
    <property type="entry name" value="DNA-binding transcriptional regulator NtrC"/>
    <property type="match status" value="1"/>
</dbReference>
<dbReference type="Gene3D" id="3.40.50.2300">
    <property type="match status" value="1"/>
</dbReference>
<evidence type="ECO:0000256" key="4">
    <source>
        <dbReference type="ARBA" id="ARBA00023163"/>
    </source>
</evidence>
<dbReference type="Proteomes" id="UP000198816">
    <property type="component" value="Unassembled WGS sequence"/>
</dbReference>
<dbReference type="Pfam" id="PF25601">
    <property type="entry name" value="AAA_lid_14"/>
    <property type="match status" value="1"/>
</dbReference>
<dbReference type="OrthoDB" id="9804019at2"/>
<keyword evidence="1" id="KW-0547">Nucleotide-binding</keyword>
<dbReference type="PANTHER" id="PTHR32071:SF91">
    <property type="entry name" value="TUNGSTATE-RESPONSIVE TWO COMPONENT SIGMA54-DEPENDENT SIGNAL TRANSDUCTION SYSTEM RESPONSE REGULATOR FIS FAMILY"/>
    <property type="match status" value="1"/>
</dbReference>
<dbReference type="SUPFAM" id="SSF46689">
    <property type="entry name" value="Homeodomain-like"/>
    <property type="match status" value="1"/>
</dbReference>
<dbReference type="GO" id="GO:0000160">
    <property type="term" value="P:phosphorelay signal transduction system"/>
    <property type="evidence" value="ECO:0007669"/>
    <property type="project" value="InterPro"/>
</dbReference>
<dbReference type="SMART" id="SM00382">
    <property type="entry name" value="AAA"/>
    <property type="match status" value="1"/>
</dbReference>
<dbReference type="InterPro" id="IPR009057">
    <property type="entry name" value="Homeodomain-like_sf"/>
</dbReference>
<feature type="modified residue" description="4-aspartylphosphate" evidence="5">
    <location>
        <position position="74"/>
    </location>
</feature>
<keyword evidence="4" id="KW-0804">Transcription</keyword>
<dbReference type="InterPro" id="IPR001789">
    <property type="entry name" value="Sig_transdc_resp-reg_receiver"/>
</dbReference>
<reference evidence="9" key="1">
    <citation type="submission" date="2016-10" db="EMBL/GenBank/DDBJ databases">
        <authorList>
            <person name="Varghese N."/>
            <person name="Submissions S."/>
        </authorList>
    </citation>
    <scope>NUCLEOTIDE SEQUENCE [LARGE SCALE GENOMIC DNA]</scope>
    <source>
        <strain evidence="9">DSM 217</strain>
    </source>
</reference>
<dbReference type="SMART" id="SM00448">
    <property type="entry name" value="REC"/>
    <property type="match status" value="1"/>
</dbReference>
<keyword evidence="5" id="KW-0597">Phosphoprotein</keyword>
<dbReference type="PROSITE" id="PS00675">
    <property type="entry name" value="SIGMA54_INTERACT_1"/>
    <property type="match status" value="1"/>
</dbReference>
<protein>
    <submittedName>
        <fullName evidence="8">Two component, sigma54 specific, transcriptional regulator, Fis family</fullName>
    </submittedName>
</protein>
<dbReference type="PRINTS" id="PR01590">
    <property type="entry name" value="HTHFIS"/>
</dbReference>
<dbReference type="PANTHER" id="PTHR32071">
    <property type="entry name" value="TRANSCRIPTIONAL REGULATORY PROTEIN"/>
    <property type="match status" value="1"/>
</dbReference>
<dbReference type="STRING" id="1058.SAMN05421783_107106"/>
<dbReference type="Gene3D" id="1.10.8.60">
    <property type="match status" value="1"/>
</dbReference>
<dbReference type="GO" id="GO:0006355">
    <property type="term" value="P:regulation of DNA-templated transcription"/>
    <property type="evidence" value="ECO:0007669"/>
    <property type="project" value="InterPro"/>
</dbReference>
<evidence type="ECO:0000256" key="3">
    <source>
        <dbReference type="ARBA" id="ARBA00023015"/>
    </source>
</evidence>
<dbReference type="CDD" id="cd00009">
    <property type="entry name" value="AAA"/>
    <property type="match status" value="1"/>
</dbReference>
<dbReference type="InterPro" id="IPR002078">
    <property type="entry name" value="Sigma_54_int"/>
</dbReference>
<dbReference type="SUPFAM" id="SSF52172">
    <property type="entry name" value="CheY-like"/>
    <property type="match status" value="1"/>
</dbReference>
<dbReference type="GO" id="GO:0043565">
    <property type="term" value="F:sequence-specific DNA binding"/>
    <property type="evidence" value="ECO:0007669"/>
    <property type="project" value="InterPro"/>
</dbReference>
<keyword evidence="3" id="KW-0805">Transcription regulation</keyword>
<evidence type="ECO:0000259" key="7">
    <source>
        <dbReference type="PROSITE" id="PS50110"/>
    </source>
</evidence>
<dbReference type="InterPro" id="IPR027417">
    <property type="entry name" value="P-loop_NTPase"/>
</dbReference>
<dbReference type="PROSITE" id="PS50110">
    <property type="entry name" value="RESPONSE_REGULATORY"/>
    <property type="match status" value="1"/>
</dbReference>
<dbReference type="InterPro" id="IPR025662">
    <property type="entry name" value="Sigma_54_int_dom_ATP-bd_1"/>
</dbReference>
<proteinExistence type="predicted"/>
<dbReference type="InterPro" id="IPR025943">
    <property type="entry name" value="Sigma_54_int_dom_ATP-bd_2"/>
</dbReference>
<sequence>MSISFADRSAVGIEDVPAAPNAVEAILVLDDEPGMRTFIERTLASKFARVETAADADEARALAKNTRFDLMIADIRLPGAVSGLELARELRDRYQVDLDVIFITGYLDVYDEIDALRDTSADVLRKPFHAEQLLAVIKRAQERRRVAREQFLLHRECEQRPSAKRIVGESASLKDIWRTIHRIAPMPSTVLIKGETGTGKELVARALHDLSGRRGSYVPVNCGAISADLIEGELFGHLKGAFTGAHQARNGLFSHADGGTLFLDEIGEMPLALQAKLLRVLEERRYRPVGGSQEIPVNARVITATNRDLAAEVLAGRFRKDLYYRINVVDLKLPPLRERKGDIEHLARYFLNVLSAELGVPTPELTAWDLQQLTRYDWPGNCRELRNVIERSLLLGNPVAQYVCESTVQNAEESATGSPASSLEAVQRSHIMNALAVAGGNKTVAARALGVSRKTVERKLKEWSDDGSVDMPH</sequence>
<organism evidence="8 9">
    <name type="scientific">Thiocapsa roseopersicina</name>
    <dbReference type="NCBI Taxonomy" id="1058"/>
    <lineage>
        <taxon>Bacteria</taxon>
        <taxon>Pseudomonadati</taxon>
        <taxon>Pseudomonadota</taxon>
        <taxon>Gammaproteobacteria</taxon>
        <taxon>Chromatiales</taxon>
        <taxon>Chromatiaceae</taxon>
        <taxon>Thiocapsa</taxon>
    </lineage>
</organism>
<dbReference type="EMBL" id="FNNZ01000007">
    <property type="protein sequence ID" value="SDW70039.1"/>
    <property type="molecule type" value="Genomic_DNA"/>
</dbReference>
<dbReference type="InterPro" id="IPR058031">
    <property type="entry name" value="AAA_lid_NorR"/>
</dbReference>
<dbReference type="Pfam" id="PF00072">
    <property type="entry name" value="Response_reg"/>
    <property type="match status" value="1"/>
</dbReference>
<gene>
    <name evidence="8" type="ORF">SAMN05421783_107106</name>
</gene>
<keyword evidence="2" id="KW-0067">ATP-binding</keyword>
<dbReference type="InterPro" id="IPR002197">
    <property type="entry name" value="HTH_Fis"/>
</dbReference>
<dbReference type="InterPro" id="IPR011006">
    <property type="entry name" value="CheY-like_superfamily"/>
</dbReference>
<dbReference type="PROSITE" id="PS00676">
    <property type="entry name" value="SIGMA54_INTERACT_2"/>
    <property type="match status" value="1"/>
</dbReference>
<dbReference type="Pfam" id="PF02954">
    <property type="entry name" value="HTH_8"/>
    <property type="match status" value="1"/>
</dbReference>
<dbReference type="InterPro" id="IPR003593">
    <property type="entry name" value="AAA+_ATPase"/>
</dbReference>
<evidence type="ECO:0000259" key="6">
    <source>
        <dbReference type="PROSITE" id="PS50045"/>
    </source>
</evidence>
<evidence type="ECO:0000256" key="2">
    <source>
        <dbReference type="ARBA" id="ARBA00022840"/>
    </source>
</evidence>
<feature type="domain" description="Sigma-54 factor interaction" evidence="6">
    <location>
        <begin position="166"/>
        <end position="394"/>
    </location>
</feature>
<evidence type="ECO:0000256" key="1">
    <source>
        <dbReference type="ARBA" id="ARBA00022741"/>
    </source>
</evidence>
<dbReference type="SUPFAM" id="SSF52540">
    <property type="entry name" value="P-loop containing nucleoside triphosphate hydrolases"/>
    <property type="match status" value="1"/>
</dbReference>
<evidence type="ECO:0000313" key="8">
    <source>
        <dbReference type="EMBL" id="SDW70039.1"/>
    </source>
</evidence>
<name>A0A1H2VQC2_THIRO</name>
<evidence type="ECO:0000256" key="5">
    <source>
        <dbReference type="PROSITE-ProRule" id="PRU00169"/>
    </source>
</evidence>
<dbReference type="PROSITE" id="PS50045">
    <property type="entry name" value="SIGMA54_INTERACT_4"/>
    <property type="match status" value="1"/>
</dbReference>
<accession>A0A1H2VQC2</accession>
<dbReference type="RefSeq" id="WP_093030860.1">
    <property type="nucleotide sequence ID" value="NZ_FNNZ01000007.1"/>
</dbReference>
<feature type="domain" description="Response regulatory" evidence="7">
    <location>
        <begin position="25"/>
        <end position="141"/>
    </location>
</feature>